<dbReference type="Pfam" id="PF05698">
    <property type="entry name" value="Trigger_C"/>
    <property type="match status" value="1"/>
</dbReference>
<dbReference type="GO" id="GO:0051083">
    <property type="term" value="P:'de novo' cotranslational protein folding"/>
    <property type="evidence" value="ECO:0007669"/>
    <property type="project" value="TreeGrafter"/>
</dbReference>
<dbReference type="OrthoDB" id="9767721at2"/>
<evidence type="ECO:0000256" key="1">
    <source>
        <dbReference type="ARBA" id="ARBA00000971"/>
    </source>
</evidence>
<dbReference type="GO" id="GO:0003755">
    <property type="term" value="F:peptidyl-prolyl cis-trans isomerase activity"/>
    <property type="evidence" value="ECO:0007669"/>
    <property type="project" value="UniProtKB-KW"/>
</dbReference>
<feature type="domain" description="Trigger factor ribosome-binding bacterial" evidence="10">
    <location>
        <begin position="1"/>
        <end position="146"/>
    </location>
</feature>
<evidence type="ECO:0000256" key="6">
    <source>
        <dbReference type="ARBA" id="ARBA00023110"/>
    </source>
</evidence>
<keyword evidence="8 12" id="KW-0413">Isomerase</keyword>
<evidence type="ECO:0000256" key="2">
    <source>
        <dbReference type="ARBA" id="ARBA00004496"/>
    </source>
</evidence>
<dbReference type="PANTHER" id="PTHR30560">
    <property type="entry name" value="TRIGGER FACTOR CHAPERONE AND PEPTIDYL-PROLYL CIS/TRANS ISOMERASE"/>
    <property type="match status" value="1"/>
</dbReference>
<dbReference type="NCBIfam" id="TIGR00115">
    <property type="entry name" value="tig"/>
    <property type="match status" value="1"/>
</dbReference>
<keyword evidence="13" id="KW-1185">Reference proteome</keyword>
<dbReference type="PANTHER" id="PTHR30560:SF3">
    <property type="entry name" value="TRIGGER FACTOR-LIKE PROTEIN TIG, CHLOROPLASTIC"/>
    <property type="match status" value="1"/>
</dbReference>
<dbReference type="GO" id="GO:0043022">
    <property type="term" value="F:ribosome binding"/>
    <property type="evidence" value="ECO:0007669"/>
    <property type="project" value="TreeGrafter"/>
</dbReference>
<comment type="catalytic activity">
    <reaction evidence="1">
        <text>[protein]-peptidylproline (omega=180) = [protein]-peptidylproline (omega=0)</text>
        <dbReference type="Rhea" id="RHEA:16237"/>
        <dbReference type="Rhea" id="RHEA-COMP:10747"/>
        <dbReference type="Rhea" id="RHEA-COMP:10748"/>
        <dbReference type="ChEBI" id="CHEBI:83833"/>
        <dbReference type="ChEBI" id="CHEBI:83834"/>
        <dbReference type="EC" id="5.2.1.8"/>
    </reaction>
</comment>
<dbReference type="InterPro" id="IPR037041">
    <property type="entry name" value="Trigger_fac_C_sf"/>
</dbReference>
<dbReference type="InterPro" id="IPR008881">
    <property type="entry name" value="Trigger_fac_ribosome-bd_bac"/>
</dbReference>
<keyword evidence="6" id="KW-0697">Rotamase</keyword>
<dbReference type="EMBL" id="LAPZ01000018">
    <property type="protein sequence ID" value="OSY86862.1"/>
    <property type="molecule type" value="Genomic_DNA"/>
</dbReference>
<comment type="similarity">
    <text evidence="3">Belongs to the FKBP-type PPIase family. Tig subfamily.</text>
</comment>
<proteinExistence type="inferred from homology"/>
<evidence type="ECO:0000313" key="13">
    <source>
        <dbReference type="Proteomes" id="UP000194221"/>
    </source>
</evidence>
<organism evidence="12 13">
    <name type="scientific">Tenacibaculum holothuriorum</name>
    <dbReference type="NCBI Taxonomy" id="1635173"/>
    <lineage>
        <taxon>Bacteria</taxon>
        <taxon>Pseudomonadati</taxon>
        <taxon>Bacteroidota</taxon>
        <taxon>Flavobacteriia</taxon>
        <taxon>Flavobacteriales</taxon>
        <taxon>Flavobacteriaceae</taxon>
        <taxon>Tenacibaculum</taxon>
    </lineage>
</organism>
<comment type="subcellular location">
    <subcellularLocation>
        <location evidence="2">Cytoplasm</location>
    </subcellularLocation>
</comment>
<dbReference type="GO" id="GO:0015031">
    <property type="term" value="P:protein transport"/>
    <property type="evidence" value="ECO:0007669"/>
    <property type="project" value="InterPro"/>
</dbReference>
<dbReference type="PIRSF" id="PIRSF003095">
    <property type="entry name" value="Trigger_factor"/>
    <property type="match status" value="1"/>
</dbReference>
<dbReference type="Gene3D" id="1.10.3120.10">
    <property type="entry name" value="Trigger factor, C-terminal domain"/>
    <property type="match status" value="1"/>
</dbReference>
<dbReference type="GO" id="GO:0044183">
    <property type="term" value="F:protein folding chaperone"/>
    <property type="evidence" value="ECO:0007669"/>
    <property type="project" value="TreeGrafter"/>
</dbReference>
<evidence type="ECO:0000256" key="8">
    <source>
        <dbReference type="ARBA" id="ARBA00023235"/>
    </source>
</evidence>
<name>A0A1Y2P8U0_9FLAO</name>
<comment type="caution">
    <text evidence="12">The sequence shown here is derived from an EMBL/GenBank/DDBJ whole genome shotgun (WGS) entry which is preliminary data.</text>
</comment>
<keyword evidence="7" id="KW-0143">Chaperone</keyword>
<evidence type="ECO:0000256" key="3">
    <source>
        <dbReference type="ARBA" id="ARBA00005464"/>
    </source>
</evidence>
<dbReference type="InterPro" id="IPR036611">
    <property type="entry name" value="Trigger_fac_ribosome-bd_sf"/>
</dbReference>
<evidence type="ECO:0000313" key="12">
    <source>
        <dbReference type="EMBL" id="OSY86862.1"/>
    </source>
</evidence>
<dbReference type="RefSeq" id="WP_086031674.1">
    <property type="nucleotide sequence ID" value="NZ_LAPZ01000018.1"/>
</dbReference>
<evidence type="ECO:0000256" key="5">
    <source>
        <dbReference type="ARBA" id="ARBA00016902"/>
    </source>
</evidence>
<dbReference type="InterPro" id="IPR005215">
    <property type="entry name" value="Trig_fac"/>
</dbReference>
<feature type="domain" description="Trigger factor C-terminal" evidence="11">
    <location>
        <begin position="268"/>
        <end position="385"/>
    </location>
</feature>
<protein>
    <recommendedName>
        <fullName evidence="5">Trigger factor</fullName>
        <ecNumber evidence="4">5.2.1.8</ecNumber>
    </recommendedName>
    <alternativeName>
        <fullName evidence="9">PPIase</fullName>
    </alternativeName>
</protein>
<evidence type="ECO:0000256" key="9">
    <source>
        <dbReference type="ARBA" id="ARBA00029986"/>
    </source>
</evidence>
<accession>A0A1Y2P8U0</accession>
<gene>
    <name evidence="12" type="ORF">WH52_14370</name>
</gene>
<sequence length="443" mass="50673">MNITKESIDALNAVVKVDIVADDYKDKVTKVLNDYRKTANIPGFRKGNVPMGMVKKQYGKAVMIDEVNKLLQESLNKFLVEEKLDILGNPLPKAQDDFNWDAETFSFEFELGLAPEFDVNLKSKKKVKQYNIVATDELIEKEVENIQTRYGKMSSLEEATEHSNVTGTFVNEEKGINKKSTFLVNDLKGKKNEKKVIGAKAGDVIELDTKKLFEDDHKLQTVLGVSHDEAHDLDVKVTLTVEEITKTEPAELDQELFDKLFADGSVKTVTDLKGKIKEDAEKQFQQQADQQLLNAVTEHLVEETKFDLPKEFLQKWLQTAGEKQLTEEEAVAEYEKSEKGLRYQLIEGKIMKDNDIKIDYAELVDYAKGFIRSQMAQFGNMNPEEKELEDIAGRVLSNQDEARRLQEQLVAQKLLAFYKENLKFDAKEVSYEDFIKEVYNVEK</sequence>
<dbReference type="STRING" id="1635173.WH52_14370"/>
<dbReference type="GO" id="GO:0043335">
    <property type="term" value="P:protein unfolding"/>
    <property type="evidence" value="ECO:0007669"/>
    <property type="project" value="TreeGrafter"/>
</dbReference>
<dbReference type="InterPro" id="IPR027304">
    <property type="entry name" value="Trigger_fact/SurA_dom_sf"/>
</dbReference>
<dbReference type="InterPro" id="IPR008880">
    <property type="entry name" value="Trigger_fac_C"/>
</dbReference>
<reference evidence="12 13" key="1">
    <citation type="submission" date="2015-03" db="EMBL/GenBank/DDBJ databases">
        <title>Genome sequence of Tenacibaculum sp. S2-2, isolated from intestinal microbiota of sea cucumber, Apostichopus japonicas.</title>
        <authorList>
            <person name="Shao Z."/>
            <person name="Wang L."/>
            <person name="Li X."/>
        </authorList>
    </citation>
    <scope>NUCLEOTIDE SEQUENCE [LARGE SCALE GENOMIC DNA]</scope>
    <source>
        <strain evidence="12 13">S2-2</strain>
    </source>
</reference>
<dbReference type="SUPFAM" id="SSF109998">
    <property type="entry name" value="Triger factor/SurA peptide-binding domain-like"/>
    <property type="match status" value="1"/>
</dbReference>
<dbReference type="AlphaFoldDB" id="A0A1Y2P8U0"/>
<dbReference type="SUPFAM" id="SSF102735">
    <property type="entry name" value="Trigger factor ribosome-binding domain"/>
    <property type="match status" value="1"/>
</dbReference>
<dbReference type="Gene3D" id="3.30.70.1050">
    <property type="entry name" value="Trigger factor ribosome-binding domain"/>
    <property type="match status" value="1"/>
</dbReference>
<dbReference type="FunCoup" id="A0A1Y2P8U0">
    <property type="interactions" value="499"/>
</dbReference>
<dbReference type="Pfam" id="PF05697">
    <property type="entry name" value="Trigger_N"/>
    <property type="match status" value="1"/>
</dbReference>
<dbReference type="GO" id="GO:0005737">
    <property type="term" value="C:cytoplasm"/>
    <property type="evidence" value="ECO:0007669"/>
    <property type="project" value="UniProtKB-SubCell"/>
</dbReference>
<dbReference type="EC" id="5.2.1.8" evidence="4"/>
<evidence type="ECO:0000256" key="4">
    <source>
        <dbReference type="ARBA" id="ARBA00013194"/>
    </source>
</evidence>
<dbReference type="InParanoid" id="A0A1Y2P8U0"/>
<dbReference type="Proteomes" id="UP000194221">
    <property type="component" value="Unassembled WGS sequence"/>
</dbReference>
<evidence type="ECO:0000259" key="11">
    <source>
        <dbReference type="Pfam" id="PF05698"/>
    </source>
</evidence>
<evidence type="ECO:0000256" key="7">
    <source>
        <dbReference type="ARBA" id="ARBA00023186"/>
    </source>
</evidence>
<evidence type="ECO:0000259" key="10">
    <source>
        <dbReference type="Pfam" id="PF05697"/>
    </source>
</evidence>